<reference evidence="1 2" key="1">
    <citation type="submission" date="2014-08" db="EMBL/GenBank/DDBJ databases">
        <authorList>
            <person name="Moulin Lionel"/>
        </authorList>
    </citation>
    <scope>NUCLEOTIDE SEQUENCE [LARGE SCALE GENOMIC DNA]</scope>
</reference>
<dbReference type="EMBL" id="CCNB01000012">
    <property type="protein sequence ID" value="CDX34982.1"/>
    <property type="molecule type" value="Genomic_DNA"/>
</dbReference>
<evidence type="ECO:0000313" key="2">
    <source>
        <dbReference type="Proteomes" id="UP000046373"/>
    </source>
</evidence>
<dbReference type="AlphaFoldDB" id="A0A090GK84"/>
<protein>
    <submittedName>
        <fullName evidence="1">Uncharacterized protein</fullName>
    </submittedName>
</protein>
<organism evidence="1 2">
    <name type="scientific">Mesorhizobium plurifarium</name>
    <dbReference type="NCBI Taxonomy" id="69974"/>
    <lineage>
        <taxon>Bacteria</taxon>
        <taxon>Pseudomonadati</taxon>
        <taxon>Pseudomonadota</taxon>
        <taxon>Alphaproteobacteria</taxon>
        <taxon>Hyphomicrobiales</taxon>
        <taxon>Phyllobacteriaceae</taxon>
        <taxon>Mesorhizobium</taxon>
    </lineage>
</organism>
<proteinExistence type="predicted"/>
<gene>
    <name evidence="1" type="ORF">MPLDJ20_20020</name>
</gene>
<name>A0A090GK84_MESPL</name>
<sequence length="74" mass="8488">MRLHAMLMRTLVRQNNLGAVRRDPVSVTTSSYVPWSDHTELSMGLSELCWKADYLVDKPRNGSLTLAFDYENKT</sequence>
<evidence type="ECO:0000313" key="1">
    <source>
        <dbReference type="EMBL" id="CDX34982.1"/>
    </source>
</evidence>
<dbReference type="Proteomes" id="UP000046373">
    <property type="component" value="Unassembled WGS sequence"/>
</dbReference>
<accession>A0A090GK84</accession>